<reference evidence="1 2" key="1">
    <citation type="submission" date="2014-09" db="EMBL/GenBank/DDBJ databases">
        <title>Genome sequence of Flavobacterium aquidurense RC62.</title>
        <authorList>
            <person name="Kim J.F."/>
            <person name="Kwak M.-J."/>
        </authorList>
    </citation>
    <scope>NUCLEOTIDE SEQUENCE [LARGE SCALE GENOMIC DNA]</scope>
    <source>
        <strain evidence="1 2">RC62</strain>
    </source>
</reference>
<protein>
    <submittedName>
        <fullName evidence="1">Uncharacterized protein</fullName>
    </submittedName>
</protein>
<dbReference type="AlphaFoldDB" id="A0A0N8VNK6"/>
<evidence type="ECO:0000313" key="2">
    <source>
        <dbReference type="Proteomes" id="UP000050443"/>
    </source>
</evidence>
<comment type="caution">
    <text evidence="1">The sequence shown here is derived from an EMBL/GenBank/DDBJ whole genome shotgun (WGS) entry which is preliminary data.</text>
</comment>
<name>A0A0N8VNK6_9FLAO</name>
<evidence type="ECO:0000313" key="1">
    <source>
        <dbReference type="EMBL" id="KQB42388.1"/>
    </source>
</evidence>
<gene>
    <name evidence="1" type="ORF">RC62_3394</name>
</gene>
<dbReference type="Proteomes" id="UP000050443">
    <property type="component" value="Unassembled WGS sequence"/>
</dbReference>
<sequence>MLFFLFQYLPSQFCFIAYYYPIKLQHKLGKAGGENITF</sequence>
<organism evidence="1 2">
    <name type="scientific">Flavobacterium aquidurense</name>
    <dbReference type="NCBI Taxonomy" id="362413"/>
    <lineage>
        <taxon>Bacteria</taxon>
        <taxon>Pseudomonadati</taxon>
        <taxon>Bacteroidota</taxon>
        <taxon>Flavobacteriia</taxon>
        <taxon>Flavobacteriales</taxon>
        <taxon>Flavobacteriaceae</taxon>
        <taxon>Flavobacterium</taxon>
    </lineage>
</organism>
<dbReference type="EMBL" id="JRLF01000006">
    <property type="protein sequence ID" value="KQB42388.1"/>
    <property type="molecule type" value="Genomic_DNA"/>
</dbReference>
<accession>A0A0N8VNK6</accession>
<proteinExistence type="predicted"/>